<name>A0AAE2S9U2_9BACT</name>
<sequence>MMSFVQYLLLSACLLTFAPTYAEQSRQPNIVILLADDISSSSLGCYGGENPHTSPHIDLLARQSVVFDNMFVTQAVCGPARAELYTGLQPHRNGSMTNHKKSKPGTLSMVHYLRKLGYRVGLTGKTHFGPRSVYPFEMVKGLPRNCNAKEIAGEDWGGTEKFMTRNGKQPFCLVICSVHAHAPWDSGDTSHWKLEDIKLPPHFPDTKESRHYFREYLAEVRLFDDQVGKTRSLLKKHDLDENTILIVLDENGAGMPGGKWTNHDWGVRSACLIKYPKLAAFRTDTLAQYCDIVPTLIEAAGGAVPKNIDGRSLLPVLKQETDSLRDKAFFNYTSGSEGPKFDARAVTDGKYKFMWNLTPGNKFAVRTINGFDYGYIDKKMPDRHVRQLYQSWLRKAKNDAPAQQQIDRFRAPPEYQLYNLSKDSWEQRNLANHPEHKYRIESFKKSIRAWMKQQGDPGVLQK</sequence>
<dbReference type="Proteomes" id="UP000634206">
    <property type="component" value="Unassembled WGS sequence"/>
</dbReference>
<dbReference type="Pfam" id="PF00884">
    <property type="entry name" value="Sulfatase"/>
    <property type="match status" value="1"/>
</dbReference>
<dbReference type="InterPro" id="IPR000917">
    <property type="entry name" value="Sulfatase_N"/>
</dbReference>
<evidence type="ECO:0000259" key="2">
    <source>
        <dbReference type="Pfam" id="PF00884"/>
    </source>
</evidence>
<dbReference type="RefSeq" id="WP_309488604.1">
    <property type="nucleotide sequence ID" value="NZ_JAENIG010000002.1"/>
</dbReference>
<dbReference type="PANTHER" id="PTHR43751:SF1">
    <property type="entry name" value="SULFATASE ATSG-RELATED"/>
    <property type="match status" value="1"/>
</dbReference>
<dbReference type="InterPro" id="IPR052701">
    <property type="entry name" value="GAG_Ulvan_Degrading_Sulfatases"/>
</dbReference>
<gene>
    <name evidence="3" type="ORF">JIN83_03440</name>
</gene>
<dbReference type="CDD" id="cd16027">
    <property type="entry name" value="SGSH"/>
    <property type="match status" value="1"/>
</dbReference>
<feature type="chain" id="PRO_5042136144" evidence="1">
    <location>
        <begin position="23"/>
        <end position="462"/>
    </location>
</feature>
<feature type="domain" description="Sulfatase N-terminal" evidence="2">
    <location>
        <begin position="28"/>
        <end position="301"/>
    </location>
</feature>
<feature type="signal peptide" evidence="1">
    <location>
        <begin position="1"/>
        <end position="22"/>
    </location>
</feature>
<proteinExistence type="predicted"/>
<evidence type="ECO:0000313" key="3">
    <source>
        <dbReference type="EMBL" id="MBK1853996.1"/>
    </source>
</evidence>
<dbReference type="PANTHER" id="PTHR43751">
    <property type="entry name" value="SULFATASE"/>
    <property type="match status" value="1"/>
</dbReference>
<keyword evidence="1" id="KW-0732">Signal</keyword>
<dbReference type="AlphaFoldDB" id="A0AAE2S9U2"/>
<keyword evidence="4" id="KW-1185">Reference proteome</keyword>
<organism evidence="3 4">
    <name type="scientific">Oceaniferula flava</name>
    <dbReference type="NCBI Taxonomy" id="2800421"/>
    <lineage>
        <taxon>Bacteria</taxon>
        <taxon>Pseudomonadati</taxon>
        <taxon>Verrucomicrobiota</taxon>
        <taxon>Verrucomicrobiia</taxon>
        <taxon>Verrucomicrobiales</taxon>
        <taxon>Verrucomicrobiaceae</taxon>
        <taxon>Oceaniferula</taxon>
    </lineage>
</organism>
<dbReference type="InterPro" id="IPR017850">
    <property type="entry name" value="Alkaline_phosphatase_core_sf"/>
</dbReference>
<reference evidence="3" key="1">
    <citation type="submission" date="2021-01" db="EMBL/GenBank/DDBJ databases">
        <title>Modified the classification status of verrucomicrobia.</title>
        <authorList>
            <person name="Feng X."/>
        </authorList>
    </citation>
    <scope>NUCLEOTIDE SEQUENCE</scope>
    <source>
        <strain evidence="3">5K15</strain>
    </source>
</reference>
<evidence type="ECO:0000313" key="4">
    <source>
        <dbReference type="Proteomes" id="UP000634206"/>
    </source>
</evidence>
<protein>
    <submittedName>
        <fullName evidence="3">Sulfatase</fullName>
    </submittedName>
</protein>
<evidence type="ECO:0000256" key="1">
    <source>
        <dbReference type="SAM" id="SignalP"/>
    </source>
</evidence>
<accession>A0AAE2S9U2</accession>
<dbReference type="SUPFAM" id="SSF53649">
    <property type="entry name" value="Alkaline phosphatase-like"/>
    <property type="match status" value="1"/>
</dbReference>
<dbReference type="EMBL" id="JAENIG010000002">
    <property type="protein sequence ID" value="MBK1853996.1"/>
    <property type="molecule type" value="Genomic_DNA"/>
</dbReference>
<comment type="caution">
    <text evidence="3">The sequence shown here is derived from an EMBL/GenBank/DDBJ whole genome shotgun (WGS) entry which is preliminary data.</text>
</comment>
<dbReference type="Gene3D" id="3.40.720.10">
    <property type="entry name" value="Alkaline Phosphatase, subunit A"/>
    <property type="match status" value="1"/>
</dbReference>